<dbReference type="GeneID" id="118426235"/>
<gene>
    <name evidence="3" type="primary">LOC118426235</name>
</gene>
<reference evidence="3" key="2">
    <citation type="submission" date="2025-08" db="UniProtKB">
        <authorList>
            <consortium name="RefSeq"/>
        </authorList>
    </citation>
    <scope>IDENTIFICATION</scope>
    <source>
        <strain evidence="3">S238N-H82</strain>
        <tissue evidence="3">Testes</tissue>
    </source>
</reference>
<name>A0A9J7LZ41_BRAFL</name>
<feature type="transmembrane region" description="Helical" evidence="1">
    <location>
        <begin position="124"/>
        <end position="145"/>
    </location>
</feature>
<evidence type="ECO:0000256" key="1">
    <source>
        <dbReference type="SAM" id="Phobius"/>
    </source>
</evidence>
<dbReference type="CDD" id="cd01671">
    <property type="entry name" value="CARD"/>
    <property type="match status" value="1"/>
</dbReference>
<dbReference type="RefSeq" id="XP_035691398.1">
    <property type="nucleotide sequence ID" value="XM_035835505.1"/>
</dbReference>
<dbReference type="SUPFAM" id="SSF52540">
    <property type="entry name" value="P-loop containing nucleoside triphosphate hydrolases"/>
    <property type="match status" value="1"/>
</dbReference>
<accession>A0A9J7LZ41</accession>
<keyword evidence="1" id="KW-0812">Transmembrane</keyword>
<protein>
    <submittedName>
        <fullName evidence="3">Uncharacterized protein LOC118426235</fullName>
    </submittedName>
</protein>
<keyword evidence="2" id="KW-1185">Reference proteome</keyword>
<sequence>MDPLHRQVILDCYDDISRDMDPVQALRYSTVHWRDGDPGFIRAKARTEGPHCGARALLDKLLELPYDAFDDFVESLREVPYRHLVSQLLESRTRLHTAVRRGEKRKKDLGRWPQDVTKWSMKRLGAVSMLLTTLMICAWIVTVYYTDGMNDTPFMVFFPRRMKTFVGREDVFGKIDACLEQNRTCLIRGLGGVGKTSLAIEYGHRRAERYPGGVFWVRLASKGDLCASISHYSSYVSLTREESVHSSDKMSCKSVTIQFRKYLTKSRYWLLVVDGAVRETMKELESLLPHSITETMHILLTSQENLRLDKERISVVSLPPFSDTEAQALFNKTVRSSGKDDRRWVESLGRSLGHHPLALQLAYAYIETTGCSIKEYHDKYTRANAVV</sequence>
<dbReference type="Gene3D" id="3.40.50.300">
    <property type="entry name" value="P-loop containing nucleotide triphosphate hydrolases"/>
    <property type="match status" value="1"/>
</dbReference>
<evidence type="ECO:0000313" key="2">
    <source>
        <dbReference type="Proteomes" id="UP000001554"/>
    </source>
</evidence>
<keyword evidence="1" id="KW-0472">Membrane</keyword>
<proteinExistence type="predicted"/>
<evidence type="ECO:0000313" key="3">
    <source>
        <dbReference type="RefSeq" id="XP_035691398.1"/>
    </source>
</evidence>
<dbReference type="InterPro" id="IPR027417">
    <property type="entry name" value="P-loop_NTPase"/>
</dbReference>
<reference evidence="2" key="1">
    <citation type="journal article" date="2020" name="Nat. Ecol. Evol.">
        <title>Deeply conserved synteny resolves early events in vertebrate evolution.</title>
        <authorList>
            <person name="Simakov O."/>
            <person name="Marletaz F."/>
            <person name="Yue J.X."/>
            <person name="O'Connell B."/>
            <person name="Jenkins J."/>
            <person name="Brandt A."/>
            <person name="Calef R."/>
            <person name="Tung C.H."/>
            <person name="Huang T.K."/>
            <person name="Schmutz J."/>
            <person name="Satoh N."/>
            <person name="Yu J.K."/>
            <person name="Putnam N.H."/>
            <person name="Green R.E."/>
            <person name="Rokhsar D.S."/>
        </authorList>
    </citation>
    <scope>NUCLEOTIDE SEQUENCE [LARGE SCALE GENOMIC DNA]</scope>
    <source>
        <strain evidence="2">S238N-H82</strain>
    </source>
</reference>
<dbReference type="OrthoDB" id="5986860at2759"/>
<dbReference type="InterPro" id="IPR011029">
    <property type="entry name" value="DEATH-like_dom_sf"/>
</dbReference>
<dbReference type="PANTHER" id="PTHR47691">
    <property type="entry name" value="REGULATOR-RELATED"/>
    <property type="match status" value="1"/>
</dbReference>
<keyword evidence="1" id="KW-1133">Transmembrane helix</keyword>
<dbReference type="PANTHER" id="PTHR47691:SF3">
    <property type="entry name" value="HTH-TYPE TRANSCRIPTIONAL REGULATOR RV0890C-RELATED"/>
    <property type="match status" value="1"/>
</dbReference>
<dbReference type="Gene3D" id="1.10.533.10">
    <property type="entry name" value="Death Domain, Fas"/>
    <property type="match status" value="1"/>
</dbReference>
<dbReference type="AlphaFoldDB" id="A0A9J7LZ41"/>
<dbReference type="Proteomes" id="UP000001554">
    <property type="component" value="Chromosome 11"/>
</dbReference>
<organism evidence="2 3">
    <name type="scientific">Branchiostoma floridae</name>
    <name type="common">Florida lancelet</name>
    <name type="synonym">Amphioxus</name>
    <dbReference type="NCBI Taxonomy" id="7739"/>
    <lineage>
        <taxon>Eukaryota</taxon>
        <taxon>Metazoa</taxon>
        <taxon>Chordata</taxon>
        <taxon>Cephalochordata</taxon>
        <taxon>Leptocardii</taxon>
        <taxon>Amphioxiformes</taxon>
        <taxon>Branchiostomatidae</taxon>
        <taxon>Branchiostoma</taxon>
    </lineage>
</organism>
<dbReference type="KEGG" id="bfo:118426235"/>